<dbReference type="GO" id="GO:0032259">
    <property type="term" value="P:methylation"/>
    <property type="evidence" value="ECO:0007669"/>
    <property type="project" value="UniProtKB-KW"/>
</dbReference>
<dbReference type="STRING" id="2017.SAMN05444320_12326"/>
<protein>
    <submittedName>
        <fullName evidence="4">Predicted O-methyltransferase YrrM</fullName>
    </submittedName>
</protein>
<keyword evidence="3" id="KW-0949">S-adenosyl-L-methionine</keyword>
<dbReference type="GO" id="GO:0008171">
    <property type="term" value="F:O-methyltransferase activity"/>
    <property type="evidence" value="ECO:0007669"/>
    <property type="project" value="InterPro"/>
</dbReference>
<dbReference type="Gene3D" id="3.40.50.150">
    <property type="entry name" value="Vaccinia Virus protein VP39"/>
    <property type="match status" value="1"/>
</dbReference>
<dbReference type="RefSeq" id="WP_073490148.1">
    <property type="nucleotide sequence ID" value="NZ_FQVN01000023.1"/>
</dbReference>
<accession>A0A1M5QCX4</accession>
<keyword evidence="5" id="KW-1185">Reference proteome</keyword>
<evidence type="ECO:0000256" key="1">
    <source>
        <dbReference type="ARBA" id="ARBA00022603"/>
    </source>
</evidence>
<dbReference type="PROSITE" id="PS51682">
    <property type="entry name" value="SAM_OMT_I"/>
    <property type="match status" value="1"/>
</dbReference>
<dbReference type="Pfam" id="PF13578">
    <property type="entry name" value="Methyltransf_24"/>
    <property type="match status" value="1"/>
</dbReference>
<dbReference type="EMBL" id="FQVN01000023">
    <property type="protein sequence ID" value="SHH11808.1"/>
    <property type="molecule type" value="Genomic_DNA"/>
</dbReference>
<keyword evidence="1 4" id="KW-0489">Methyltransferase</keyword>
<name>A0A1M5QCX4_STRHI</name>
<evidence type="ECO:0000313" key="5">
    <source>
        <dbReference type="Proteomes" id="UP000184501"/>
    </source>
</evidence>
<organism evidence="4 5">
    <name type="scientific">Streptoalloteichus hindustanus</name>
    <dbReference type="NCBI Taxonomy" id="2017"/>
    <lineage>
        <taxon>Bacteria</taxon>
        <taxon>Bacillati</taxon>
        <taxon>Actinomycetota</taxon>
        <taxon>Actinomycetes</taxon>
        <taxon>Pseudonocardiales</taxon>
        <taxon>Pseudonocardiaceae</taxon>
        <taxon>Streptoalloteichus</taxon>
    </lineage>
</organism>
<dbReference type="PANTHER" id="PTHR43167">
    <property type="entry name" value="PUTATIVE (AFU_ORTHOLOGUE AFUA_6G01830)-RELATED"/>
    <property type="match status" value="1"/>
</dbReference>
<proteinExistence type="predicted"/>
<keyword evidence="2 4" id="KW-0808">Transferase</keyword>
<dbReference type="InterPro" id="IPR002935">
    <property type="entry name" value="SAM_O-MeTrfase"/>
</dbReference>
<evidence type="ECO:0000256" key="2">
    <source>
        <dbReference type="ARBA" id="ARBA00022679"/>
    </source>
</evidence>
<dbReference type="SUPFAM" id="SSF53335">
    <property type="entry name" value="S-adenosyl-L-methionine-dependent methyltransferases"/>
    <property type="match status" value="1"/>
</dbReference>
<dbReference type="Proteomes" id="UP000184501">
    <property type="component" value="Unassembled WGS sequence"/>
</dbReference>
<reference evidence="4 5" key="1">
    <citation type="submission" date="2016-11" db="EMBL/GenBank/DDBJ databases">
        <authorList>
            <person name="Jaros S."/>
            <person name="Januszkiewicz K."/>
            <person name="Wedrychowicz H."/>
        </authorList>
    </citation>
    <scope>NUCLEOTIDE SEQUENCE [LARGE SCALE GENOMIC DNA]</scope>
    <source>
        <strain evidence="4 5">DSM 44523</strain>
    </source>
</reference>
<sequence length="229" mass="24749">MRERKKMLGLSDPRVRAVLDEIAAEQDRVDAVEQPKLLEVVRARTTPWTPEELADACASGYYAAPAAIGRMLYATVRAMRPTTVVEFGTSYGFSTIHIAAALRDNGAGRVITTELHEGKADAAWRNIQRAGVADHVGVLVGEASRTLAAVPGPVDFLYLDGWTEFYLDVLRAVEPKLRPGALVHADDTVKFAAGARRYLDHVRDPANGYVSVAIADGQGLELSSYLGAS</sequence>
<evidence type="ECO:0000256" key="3">
    <source>
        <dbReference type="ARBA" id="ARBA00022691"/>
    </source>
</evidence>
<dbReference type="AlphaFoldDB" id="A0A1M5QCX4"/>
<dbReference type="PANTHER" id="PTHR43167:SF1">
    <property type="entry name" value="PUTATIVE (AFU_ORTHOLOGUE AFUA_6G01830)-RELATED"/>
    <property type="match status" value="1"/>
</dbReference>
<dbReference type="InterPro" id="IPR029063">
    <property type="entry name" value="SAM-dependent_MTases_sf"/>
</dbReference>
<evidence type="ECO:0000313" key="4">
    <source>
        <dbReference type="EMBL" id="SHH11808.1"/>
    </source>
</evidence>
<gene>
    <name evidence="4" type="ORF">SAMN05444320_12326</name>
</gene>